<dbReference type="Pfam" id="PF12833">
    <property type="entry name" value="HTH_18"/>
    <property type="match status" value="1"/>
</dbReference>
<comment type="caution">
    <text evidence="11">The sequence shown here is derived from an EMBL/GenBank/DDBJ whole genome shotgun (WGS) entry which is preliminary data.</text>
</comment>
<proteinExistence type="predicted"/>
<dbReference type="RefSeq" id="WP_120746286.1">
    <property type="nucleotide sequence ID" value="NZ_RBAH01000003.1"/>
</dbReference>
<dbReference type="PANTHER" id="PTHR42713">
    <property type="entry name" value="HISTIDINE KINASE-RELATED"/>
    <property type="match status" value="1"/>
</dbReference>
<dbReference type="InterPro" id="IPR001789">
    <property type="entry name" value="Sig_transdc_resp-reg_receiver"/>
</dbReference>
<dbReference type="SUPFAM" id="SSF52172">
    <property type="entry name" value="CheY-like"/>
    <property type="match status" value="1"/>
</dbReference>
<evidence type="ECO:0000259" key="10">
    <source>
        <dbReference type="PROSITE" id="PS50110"/>
    </source>
</evidence>
<evidence type="ECO:0000259" key="9">
    <source>
        <dbReference type="PROSITE" id="PS01124"/>
    </source>
</evidence>
<dbReference type="PANTHER" id="PTHR42713:SF3">
    <property type="entry name" value="TRANSCRIPTIONAL REGULATORY PROTEIN HPTR"/>
    <property type="match status" value="1"/>
</dbReference>
<evidence type="ECO:0000256" key="8">
    <source>
        <dbReference type="PROSITE-ProRule" id="PRU00169"/>
    </source>
</evidence>
<evidence type="ECO:0000256" key="1">
    <source>
        <dbReference type="ARBA" id="ARBA00004496"/>
    </source>
</evidence>
<dbReference type="InterPro" id="IPR011006">
    <property type="entry name" value="CheY-like_superfamily"/>
</dbReference>
<evidence type="ECO:0000256" key="5">
    <source>
        <dbReference type="ARBA" id="ARBA00023015"/>
    </source>
</evidence>
<dbReference type="GO" id="GO:0043565">
    <property type="term" value="F:sequence-specific DNA binding"/>
    <property type="evidence" value="ECO:0007669"/>
    <property type="project" value="InterPro"/>
</dbReference>
<dbReference type="InterPro" id="IPR051552">
    <property type="entry name" value="HptR"/>
</dbReference>
<comment type="subcellular location">
    <subcellularLocation>
        <location evidence="1">Cytoplasm</location>
    </subcellularLocation>
</comment>
<dbReference type="Gene3D" id="1.10.10.60">
    <property type="entry name" value="Homeodomain-like"/>
    <property type="match status" value="2"/>
</dbReference>
<dbReference type="GO" id="GO:0003700">
    <property type="term" value="F:DNA-binding transcription factor activity"/>
    <property type="evidence" value="ECO:0007669"/>
    <property type="project" value="InterPro"/>
</dbReference>
<feature type="modified residue" description="4-aspartylphosphate" evidence="8">
    <location>
        <position position="56"/>
    </location>
</feature>
<dbReference type="SUPFAM" id="SSF46689">
    <property type="entry name" value="Homeodomain-like"/>
    <property type="match status" value="2"/>
</dbReference>
<dbReference type="OrthoDB" id="9788446at2"/>
<evidence type="ECO:0000313" key="11">
    <source>
        <dbReference type="EMBL" id="RKN85919.1"/>
    </source>
</evidence>
<dbReference type="GO" id="GO:0000160">
    <property type="term" value="P:phosphorelay signal transduction system"/>
    <property type="evidence" value="ECO:0007669"/>
    <property type="project" value="UniProtKB-KW"/>
</dbReference>
<keyword evidence="3 8" id="KW-0597">Phosphoprotein</keyword>
<sequence>MNLKALLVDDEINIMRNLQTVIPWASLGIEVVGMAKNGVKALELIGEHEPDLILSDIRMPVMDGIELLRQLQERKYEGEVIMLTGFQEFDYARSAVKYGAKDYILKPIDYEELEAVVGRLAALIRERRTEKLKERRKRESLSSLACEKVLYDVLMDYTSVAALPEEEHKLLHESTYTLLLADLDGYSQIARPWDENERKLHNFALRNVLQDALLPYELTYAVVQTREGEWCLFVQRRPDSPDAASAEVRGWCEALQQAAERYAKLAISIGIYPEPVTLEQLGAAYKNVQRSLQLSPGKRHITVADKPGPEDEDNSPLWHLFDELAAGLKQVDRCRLEQATRELHAAIKPIMTQSVLRGEQILHFLVLHLMREMREGGLLARSQEEAVWAKLEKSVSVKELLDTIDSLIAECLDARLAKKSSEVLMVTAKDFIDRHLSEDIGVDQMACHLGISCSYFSLLFKQQYGETFVEYLTRRRVEQAKSLLLMSDKSVTQIGKTVGYAERRYFSKVFVRHVGVTPSEYREQMKQV</sequence>
<keyword evidence="4" id="KW-0902">Two-component regulatory system</keyword>
<dbReference type="InterPro" id="IPR009057">
    <property type="entry name" value="Homeodomain-like_sf"/>
</dbReference>
<keyword evidence="5" id="KW-0805">Transcription regulation</keyword>
<dbReference type="GO" id="GO:0005737">
    <property type="term" value="C:cytoplasm"/>
    <property type="evidence" value="ECO:0007669"/>
    <property type="project" value="UniProtKB-SubCell"/>
</dbReference>
<dbReference type="AlphaFoldDB" id="A0A3B0CNY6"/>
<evidence type="ECO:0000256" key="3">
    <source>
        <dbReference type="ARBA" id="ARBA00022553"/>
    </source>
</evidence>
<keyword evidence="6" id="KW-0238">DNA-binding</keyword>
<accession>A0A3B0CNY6</accession>
<dbReference type="EMBL" id="RBAH01000003">
    <property type="protein sequence ID" value="RKN85919.1"/>
    <property type="molecule type" value="Genomic_DNA"/>
</dbReference>
<evidence type="ECO:0000256" key="2">
    <source>
        <dbReference type="ARBA" id="ARBA00022490"/>
    </source>
</evidence>
<dbReference type="InterPro" id="IPR020449">
    <property type="entry name" value="Tscrpt_reg_AraC-type_HTH"/>
</dbReference>
<reference evidence="11 12" key="1">
    <citation type="journal article" date="2007" name="Int. J. Syst. Evol. Microbiol.">
        <title>Paenibacillus ginsengarvi sp. nov., isolated from soil from ginseng cultivation.</title>
        <authorList>
            <person name="Yoon M.H."/>
            <person name="Ten L.N."/>
            <person name="Im W.T."/>
        </authorList>
    </citation>
    <scope>NUCLEOTIDE SEQUENCE [LARGE SCALE GENOMIC DNA]</scope>
    <source>
        <strain evidence="11 12">KCTC 13059</strain>
    </source>
</reference>
<name>A0A3B0CNY6_9BACL</name>
<evidence type="ECO:0000256" key="4">
    <source>
        <dbReference type="ARBA" id="ARBA00023012"/>
    </source>
</evidence>
<dbReference type="PROSITE" id="PS01124">
    <property type="entry name" value="HTH_ARAC_FAMILY_2"/>
    <property type="match status" value="1"/>
</dbReference>
<organism evidence="11 12">
    <name type="scientific">Paenibacillus ginsengarvi</name>
    <dbReference type="NCBI Taxonomy" id="400777"/>
    <lineage>
        <taxon>Bacteria</taxon>
        <taxon>Bacillati</taxon>
        <taxon>Bacillota</taxon>
        <taxon>Bacilli</taxon>
        <taxon>Bacillales</taxon>
        <taxon>Paenibacillaceae</taxon>
        <taxon>Paenibacillus</taxon>
    </lineage>
</organism>
<keyword evidence="2" id="KW-0963">Cytoplasm</keyword>
<dbReference type="SMART" id="SM00342">
    <property type="entry name" value="HTH_ARAC"/>
    <property type="match status" value="1"/>
</dbReference>
<dbReference type="Gene3D" id="3.40.50.2300">
    <property type="match status" value="1"/>
</dbReference>
<keyword evidence="7" id="KW-0804">Transcription</keyword>
<protein>
    <submittedName>
        <fullName evidence="11">Response regulator</fullName>
    </submittedName>
</protein>
<gene>
    <name evidence="11" type="ORF">D7M11_06190</name>
</gene>
<dbReference type="InterPro" id="IPR018060">
    <property type="entry name" value="HTH_AraC"/>
</dbReference>
<dbReference type="Pfam" id="PF00072">
    <property type="entry name" value="Response_reg"/>
    <property type="match status" value="1"/>
</dbReference>
<keyword evidence="12" id="KW-1185">Reference proteome</keyword>
<dbReference type="PROSITE" id="PS50110">
    <property type="entry name" value="RESPONSE_REGULATORY"/>
    <property type="match status" value="1"/>
</dbReference>
<dbReference type="PRINTS" id="PR00032">
    <property type="entry name" value="HTHARAC"/>
</dbReference>
<evidence type="ECO:0000313" key="12">
    <source>
        <dbReference type="Proteomes" id="UP000282311"/>
    </source>
</evidence>
<evidence type="ECO:0000256" key="6">
    <source>
        <dbReference type="ARBA" id="ARBA00023125"/>
    </source>
</evidence>
<dbReference type="Proteomes" id="UP000282311">
    <property type="component" value="Unassembled WGS sequence"/>
</dbReference>
<evidence type="ECO:0000256" key="7">
    <source>
        <dbReference type="ARBA" id="ARBA00023163"/>
    </source>
</evidence>
<feature type="domain" description="HTH araC/xylS-type" evidence="9">
    <location>
        <begin position="426"/>
        <end position="524"/>
    </location>
</feature>
<dbReference type="SMART" id="SM00448">
    <property type="entry name" value="REC"/>
    <property type="match status" value="1"/>
</dbReference>
<dbReference type="CDD" id="cd17536">
    <property type="entry name" value="REC_YesN-like"/>
    <property type="match status" value="1"/>
</dbReference>
<feature type="domain" description="Response regulatory" evidence="10">
    <location>
        <begin position="4"/>
        <end position="121"/>
    </location>
</feature>